<accession>A0A7K1XYZ1</accession>
<dbReference type="EMBL" id="WVHS01000003">
    <property type="protein sequence ID" value="MXV16173.1"/>
    <property type="molecule type" value="Genomic_DNA"/>
</dbReference>
<dbReference type="RefSeq" id="WP_160907189.1">
    <property type="nucleotide sequence ID" value="NZ_WVHS01000003.1"/>
</dbReference>
<gene>
    <name evidence="2" type="ORF">GS398_12730</name>
</gene>
<dbReference type="AlphaFoldDB" id="A0A7K1XYZ1"/>
<keyword evidence="1" id="KW-0472">Membrane</keyword>
<keyword evidence="1" id="KW-1133">Transmembrane helix</keyword>
<feature type="transmembrane region" description="Helical" evidence="1">
    <location>
        <begin position="186"/>
        <end position="203"/>
    </location>
</feature>
<protein>
    <recommendedName>
        <fullName evidence="4">Glycosyltransferase RgtA/B/C/D-like domain-containing protein</fullName>
    </recommendedName>
</protein>
<feature type="transmembrane region" description="Helical" evidence="1">
    <location>
        <begin position="41"/>
        <end position="63"/>
    </location>
</feature>
<comment type="caution">
    <text evidence="2">The sequence shown here is derived from an EMBL/GenBank/DDBJ whole genome shotgun (WGS) entry which is preliminary data.</text>
</comment>
<sequence>MESSVVKSNYYFLIAFAILNFVAVMLLLAAITFLVGYHLTFWHFPVSLAGVFTLQYFAVKYFFPGDISKTMFRTGLVSLILLLVCMILAGLVYDVSYDGQQYHQEAMYQLKNGWNPVYRQLPDSVNGSLWVNHYAKGAEIPEAVIYSFTNSIEMGKSTNMLLMIAAFFLSLSLLYRTPVKSFPGKILISAFLVLNPVAINQLLTYYVDGQLVCLLLCLFLCCCLLFYSTNRYYLVLFGAVIMTLINIKFTAVVFAGVFGLGILLILLYFKRFPDFFNVLKTSAIAGIVAVVVVGYNPFIKNTINHKHPFYPIMSSTGKPVADIFSGNLPTGFFDKSMGEKFFISFFSHTDNIKAEKGKVPALKIPFTLNADDIKNAPKIDTRIAGWGPFFSGIMILSLVLAVVMLYGRFKEPLTSKFLYILAVLVASVLIIPESWWARYVPQLWFIPFLVIVVAHALKPGRLTRVLSFVIMAAIFFNIAFSAISIPWNIMKTAQINFQIRQMKSANAVIPVWWGSAQSNRVRFAEHHIPFRLYPKLGTKNVYKIIRSDSFFQLPADFKPLPEPFLVKWSNKIAGETED</sequence>
<feature type="transmembrane region" description="Helical" evidence="1">
    <location>
        <begin position="232"/>
        <end position="247"/>
    </location>
</feature>
<feature type="transmembrane region" description="Helical" evidence="1">
    <location>
        <begin position="12"/>
        <end position="35"/>
    </location>
</feature>
<evidence type="ECO:0008006" key="4">
    <source>
        <dbReference type="Google" id="ProtNLM"/>
    </source>
</evidence>
<dbReference type="Proteomes" id="UP000451233">
    <property type="component" value="Unassembled WGS sequence"/>
</dbReference>
<feature type="transmembrane region" description="Helical" evidence="1">
    <location>
        <begin position="465"/>
        <end position="487"/>
    </location>
</feature>
<feature type="transmembrane region" description="Helical" evidence="1">
    <location>
        <begin position="417"/>
        <end position="436"/>
    </location>
</feature>
<evidence type="ECO:0000256" key="1">
    <source>
        <dbReference type="SAM" id="Phobius"/>
    </source>
</evidence>
<keyword evidence="3" id="KW-1185">Reference proteome</keyword>
<proteinExistence type="predicted"/>
<feature type="transmembrane region" description="Helical" evidence="1">
    <location>
        <begin position="383"/>
        <end position="405"/>
    </location>
</feature>
<feature type="transmembrane region" description="Helical" evidence="1">
    <location>
        <begin position="442"/>
        <end position="458"/>
    </location>
</feature>
<feature type="transmembrane region" description="Helical" evidence="1">
    <location>
        <begin position="157"/>
        <end position="174"/>
    </location>
</feature>
<feature type="transmembrane region" description="Helical" evidence="1">
    <location>
        <begin position="281"/>
        <end position="299"/>
    </location>
</feature>
<keyword evidence="1" id="KW-0812">Transmembrane</keyword>
<organism evidence="2 3">
    <name type="scientific">Hufsiella ginkgonis</name>
    <dbReference type="NCBI Taxonomy" id="2695274"/>
    <lineage>
        <taxon>Bacteria</taxon>
        <taxon>Pseudomonadati</taxon>
        <taxon>Bacteroidota</taxon>
        <taxon>Sphingobacteriia</taxon>
        <taxon>Sphingobacteriales</taxon>
        <taxon>Sphingobacteriaceae</taxon>
        <taxon>Hufsiella</taxon>
    </lineage>
</organism>
<feature type="transmembrane region" description="Helical" evidence="1">
    <location>
        <begin position="75"/>
        <end position="93"/>
    </location>
</feature>
<reference evidence="2 3" key="1">
    <citation type="submission" date="2019-11" db="EMBL/GenBank/DDBJ databases">
        <title>Pedobacter sp. HMF7056 Genome sequencing and assembly.</title>
        <authorList>
            <person name="Kang H."/>
            <person name="Kim H."/>
            <person name="Joh K."/>
        </authorList>
    </citation>
    <scope>NUCLEOTIDE SEQUENCE [LARGE SCALE GENOMIC DNA]</scope>
    <source>
        <strain evidence="2 3">HMF7056</strain>
    </source>
</reference>
<name>A0A7K1XYZ1_9SPHI</name>
<feature type="transmembrane region" description="Helical" evidence="1">
    <location>
        <begin position="209"/>
        <end position="227"/>
    </location>
</feature>
<evidence type="ECO:0000313" key="3">
    <source>
        <dbReference type="Proteomes" id="UP000451233"/>
    </source>
</evidence>
<evidence type="ECO:0000313" key="2">
    <source>
        <dbReference type="EMBL" id="MXV16173.1"/>
    </source>
</evidence>